<feature type="compositionally biased region" description="Polar residues" evidence="1">
    <location>
        <begin position="1"/>
        <end position="12"/>
    </location>
</feature>
<comment type="caution">
    <text evidence="2">The sequence shown here is derived from an EMBL/GenBank/DDBJ whole genome shotgun (WGS) entry which is preliminary data.</text>
</comment>
<evidence type="ECO:0000313" key="2">
    <source>
        <dbReference type="EMBL" id="KZM22630.1"/>
    </source>
</evidence>
<evidence type="ECO:0000256" key="1">
    <source>
        <dbReference type="SAM" id="MobiDB-lite"/>
    </source>
</evidence>
<accession>A0A163CQS8</accession>
<feature type="region of interest" description="Disordered" evidence="1">
    <location>
        <begin position="1"/>
        <end position="37"/>
    </location>
</feature>
<organism evidence="2 3">
    <name type="scientific">Didymella rabiei</name>
    <name type="common">Chickpea ascochyta blight fungus</name>
    <name type="synonym">Mycosphaerella rabiei</name>
    <dbReference type="NCBI Taxonomy" id="5454"/>
    <lineage>
        <taxon>Eukaryota</taxon>
        <taxon>Fungi</taxon>
        <taxon>Dikarya</taxon>
        <taxon>Ascomycota</taxon>
        <taxon>Pezizomycotina</taxon>
        <taxon>Dothideomycetes</taxon>
        <taxon>Pleosporomycetidae</taxon>
        <taxon>Pleosporales</taxon>
        <taxon>Pleosporineae</taxon>
        <taxon>Didymellaceae</taxon>
        <taxon>Ascochyta</taxon>
    </lineage>
</organism>
<name>A0A163CQS8_DIDRA</name>
<protein>
    <submittedName>
        <fullName evidence="2">Uncharacterized protein</fullName>
    </submittedName>
</protein>
<gene>
    <name evidence="2" type="ORF">ST47_g6179</name>
</gene>
<sequence length="108" mass="11943">MSSNEFQDQPTQLIEDEHTEEPLNHVVPDTKSGVGNAGERTAKAKYSKGDMVHMATIANGQRVKGVFTIQAAIYNPKGWVEYQLKDSLTDQLHRHGAGVRERDLKPGA</sequence>
<evidence type="ECO:0000313" key="3">
    <source>
        <dbReference type="Proteomes" id="UP000076837"/>
    </source>
</evidence>
<dbReference type="EMBL" id="JYNV01000212">
    <property type="protein sequence ID" value="KZM22630.1"/>
    <property type="molecule type" value="Genomic_DNA"/>
</dbReference>
<proteinExistence type="predicted"/>
<keyword evidence="3" id="KW-1185">Reference proteome</keyword>
<dbReference type="AlphaFoldDB" id="A0A163CQS8"/>
<reference evidence="2 3" key="1">
    <citation type="journal article" date="2016" name="Sci. Rep.">
        <title>Draft genome sequencing and secretome analysis of fungal phytopathogen Ascochyta rabiei provides insight into the necrotrophic effector repertoire.</title>
        <authorList>
            <person name="Verma S."/>
            <person name="Gazara R.K."/>
            <person name="Nizam S."/>
            <person name="Parween S."/>
            <person name="Chattopadhyay D."/>
            <person name="Verma P.K."/>
        </authorList>
    </citation>
    <scope>NUCLEOTIDE SEQUENCE [LARGE SCALE GENOMIC DNA]</scope>
    <source>
        <strain evidence="2 3">ArDII</strain>
    </source>
</reference>
<dbReference type="Proteomes" id="UP000076837">
    <property type="component" value="Unassembled WGS sequence"/>
</dbReference>